<dbReference type="AlphaFoldDB" id="A0A0U1L0R1"/>
<gene>
    <name evidence="1" type="ORF">SpAn4DRAFT_2489</name>
</gene>
<evidence type="ECO:0000313" key="1">
    <source>
        <dbReference type="EMBL" id="CQR73257.1"/>
    </source>
</evidence>
<keyword evidence="2" id="KW-1185">Reference proteome</keyword>
<evidence type="ECO:0000313" key="2">
    <source>
        <dbReference type="Proteomes" id="UP000049855"/>
    </source>
</evidence>
<sequence>MGKLQNIFGTVLFFRTLGDIVIHYTIIQSKVLKYPALETLF</sequence>
<protein>
    <submittedName>
        <fullName evidence="1">Uncharacterized protein</fullName>
    </submittedName>
</protein>
<dbReference type="EMBL" id="CTRP01000012">
    <property type="protein sequence ID" value="CQR73257.1"/>
    <property type="molecule type" value="Genomic_DNA"/>
</dbReference>
<proteinExistence type="predicted"/>
<reference evidence="2" key="1">
    <citation type="submission" date="2015-03" db="EMBL/GenBank/DDBJ databases">
        <authorList>
            <person name="Nijsse Bart"/>
        </authorList>
    </citation>
    <scope>NUCLEOTIDE SEQUENCE [LARGE SCALE GENOMIC DNA]</scope>
</reference>
<name>A0A0U1L0R1_9FIRM</name>
<accession>A0A0U1L0R1</accession>
<organism evidence="1 2">
    <name type="scientific">Sporomusa ovata</name>
    <dbReference type="NCBI Taxonomy" id="2378"/>
    <lineage>
        <taxon>Bacteria</taxon>
        <taxon>Bacillati</taxon>
        <taxon>Bacillota</taxon>
        <taxon>Negativicutes</taxon>
        <taxon>Selenomonadales</taxon>
        <taxon>Sporomusaceae</taxon>
        <taxon>Sporomusa</taxon>
    </lineage>
</organism>
<dbReference type="Proteomes" id="UP000049855">
    <property type="component" value="Unassembled WGS sequence"/>
</dbReference>